<dbReference type="EMBL" id="FMXA01000004">
    <property type="protein sequence ID" value="SDA40717.1"/>
    <property type="molecule type" value="Genomic_DNA"/>
</dbReference>
<dbReference type="InterPro" id="IPR015001">
    <property type="entry name" value="DUF1850"/>
</dbReference>
<dbReference type="OrthoDB" id="4304at2"/>
<dbReference type="RefSeq" id="WP_159427815.1">
    <property type="nucleotide sequence ID" value="NZ_FMXA01000004.1"/>
</dbReference>
<proteinExistence type="predicted"/>
<accession>A0A1G5V615</accession>
<evidence type="ECO:0000313" key="1">
    <source>
        <dbReference type="EMBL" id="SDA40717.1"/>
    </source>
</evidence>
<reference evidence="1 2" key="1">
    <citation type="submission" date="2016-10" db="EMBL/GenBank/DDBJ databases">
        <authorList>
            <person name="de Groot N.N."/>
        </authorList>
    </citation>
    <scope>NUCLEOTIDE SEQUENCE [LARGE SCALE GENOMIC DNA]</scope>
    <source>
        <strain evidence="1 2">DSM 15230</strain>
    </source>
</reference>
<dbReference type="GeneID" id="87755434"/>
<evidence type="ECO:0000313" key="2">
    <source>
        <dbReference type="Proteomes" id="UP000199689"/>
    </source>
</evidence>
<name>A0A1G5V615_9FIRM</name>
<gene>
    <name evidence="1" type="ORF">SAMN02910343_00387</name>
</gene>
<organism evidence="1 2">
    <name type="scientific">Allisonella histaminiformans</name>
    <dbReference type="NCBI Taxonomy" id="209880"/>
    <lineage>
        <taxon>Bacteria</taxon>
        <taxon>Bacillati</taxon>
        <taxon>Bacillota</taxon>
        <taxon>Negativicutes</taxon>
        <taxon>Veillonellales</taxon>
        <taxon>Veillonellaceae</taxon>
        <taxon>Allisonella</taxon>
    </lineage>
</organism>
<dbReference type="STRING" id="209880.SAMN02910343_00387"/>
<dbReference type="AlphaFoldDB" id="A0A1G5V615"/>
<sequence>MKKAVTALGIACLAVFLYILHLPFIFGQTATGFIFIQRAYAQMPVTLNYRHSVMKTPIEENLYVNNEVDGLVLKSTKYQSLGVGLPFLASDGQFRQEGPWFIMDNMNRKYPTLSLRNGVSNNGVIRVGNKSYTLTEYMPLGSELYVYVCPLYQGLFKEKTFR</sequence>
<keyword evidence="2" id="KW-1185">Reference proteome</keyword>
<dbReference type="Pfam" id="PF08905">
    <property type="entry name" value="DUF1850"/>
    <property type="match status" value="1"/>
</dbReference>
<protein>
    <recommendedName>
        <fullName evidence="3">DUF1850 domain-containing protein</fullName>
    </recommendedName>
</protein>
<dbReference type="Proteomes" id="UP000199689">
    <property type="component" value="Unassembled WGS sequence"/>
</dbReference>
<evidence type="ECO:0008006" key="3">
    <source>
        <dbReference type="Google" id="ProtNLM"/>
    </source>
</evidence>